<feature type="domain" description="PKD" evidence="10">
    <location>
        <begin position="677"/>
        <end position="741"/>
    </location>
</feature>
<dbReference type="CDD" id="cd00146">
    <property type="entry name" value="PKD"/>
    <property type="match status" value="2"/>
</dbReference>
<keyword evidence="5" id="KW-0378">Hydrolase</keyword>
<dbReference type="InterPro" id="IPR045474">
    <property type="entry name" value="GEVED"/>
</dbReference>
<dbReference type="OrthoDB" id="6278496at2"/>
<keyword evidence="12" id="KW-1185">Reference proteome</keyword>
<feature type="region of interest" description="Disordered" evidence="9">
    <location>
        <begin position="1635"/>
        <end position="1654"/>
    </location>
</feature>
<dbReference type="GO" id="GO:0006508">
    <property type="term" value="P:proteolysis"/>
    <property type="evidence" value="ECO:0007669"/>
    <property type="project" value="UniProtKB-KW"/>
</dbReference>
<evidence type="ECO:0000256" key="4">
    <source>
        <dbReference type="ARBA" id="ARBA00022729"/>
    </source>
</evidence>
<dbReference type="Gene3D" id="2.60.40.10">
    <property type="entry name" value="Immunoglobulins"/>
    <property type="match status" value="2"/>
</dbReference>
<dbReference type="PANTHER" id="PTHR47466">
    <property type="match status" value="1"/>
</dbReference>
<proteinExistence type="inferred from homology"/>
<dbReference type="InterPro" id="IPR038081">
    <property type="entry name" value="CalX-like_sf"/>
</dbReference>
<gene>
    <name evidence="11" type="ORF">FLL46_03605</name>
</gene>
<dbReference type="PROSITE" id="PS50093">
    <property type="entry name" value="PKD"/>
    <property type="match status" value="2"/>
</dbReference>
<dbReference type="SMART" id="SM00089">
    <property type="entry name" value="PKD"/>
    <property type="match status" value="2"/>
</dbReference>
<comment type="similarity">
    <text evidence="1">Belongs to the peptidase M43B family.</text>
</comment>
<dbReference type="InterPro" id="IPR008754">
    <property type="entry name" value="Peptidase_M43"/>
</dbReference>
<organism evidence="11 12">
    <name type="scientific">Aliikangiella coralliicola</name>
    <dbReference type="NCBI Taxonomy" id="2592383"/>
    <lineage>
        <taxon>Bacteria</taxon>
        <taxon>Pseudomonadati</taxon>
        <taxon>Pseudomonadota</taxon>
        <taxon>Gammaproteobacteria</taxon>
        <taxon>Oceanospirillales</taxon>
        <taxon>Pleioneaceae</taxon>
        <taxon>Aliikangiella</taxon>
    </lineage>
</organism>
<evidence type="ECO:0000256" key="9">
    <source>
        <dbReference type="SAM" id="MobiDB-lite"/>
    </source>
</evidence>
<dbReference type="GO" id="GO:0008237">
    <property type="term" value="F:metallopeptidase activity"/>
    <property type="evidence" value="ECO:0007669"/>
    <property type="project" value="UniProtKB-KW"/>
</dbReference>
<dbReference type="InterPro" id="IPR035986">
    <property type="entry name" value="PKD_dom_sf"/>
</dbReference>
<evidence type="ECO:0000256" key="2">
    <source>
        <dbReference type="ARBA" id="ARBA00022670"/>
    </source>
</evidence>
<evidence type="ECO:0000256" key="6">
    <source>
        <dbReference type="ARBA" id="ARBA00022833"/>
    </source>
</evidence>
<dbReference type="InterPro" id="IPR013783">
    <property type="entry name" value="Ig-like_fold"/>
</dbReference>
<dbReference type="SUPFAM" id="SSF49299">
    <property type="entry name" value="PKD domain"/>
    <property type="match status" value="2"/>
</dbReference>
<evidence type="ECO:0000256" key="5">
    <source>
        <dbReference type="ARBA" id="ARBA00022801"/>
    </source>
</evidence>
<sequence>MNNMLWILSEVEKRAQLHLPINNIYSNNNKGPVMKVLFGRLVSTVLLISIASPFVESRNMLSHTSVTDSCGTDHVMSQFYQRYPMEYENAKQYRKESMRKLKQNSNVPDIYTIPVVFHVFGREYNGGTQVDYERVLEALVKTNEDFQGLAEDWDEVKTDWGGEKQKLDIQFKLATIDPVGNPTTGVIFHPKLSGFGHGQGYDEQIQKHAWDNYRYMNVYIMNDLYNDGVLNNSGVAWYPSVTMSDSNLARVVYNGSYLGSNTNENFRSVLTHEFGHWVDLPHTFNGGCNVANEENNLCESTGDYVCDTPQQDNSGLGEGDLNCADKVINWQNFMDYTSQYANFTQGQVDRMLAALQHPARVTLWSDENIAATGALATPQPNVILSNSRLDEDFLNDGSFNQAIQLEAVLGARFAADNGALIEGTDYVVTGLPAGLSLSINLQSNTAAVLTINGNAQSHEQINSGSFSLSWLDGAIEGGLDSISDPQSTLQFNFADAYQGYDHHAPTVSWGGYTHITNVQFVTINNDTTEETYADYTATEIADVAEGDSHSLSITLNKGNSGENDTNRIRVWADWNGDFVFADNELVASHEVMISEFSGDEYAYSTMINIPHFSNTDKNVGLRVMVHYLNGDDGDSAYGNLDSGDVEDYGINIAAETSSVVAEFGVDNFSKHINNVFTFSDLSISDNTITQWQWTFEGGTPETSTEQQPAVVFRGEGQFDVTLTVTDASGNSHTTTKQNFIQPYFAPQCKPTANWWGYAHVAGVKFIDIDNTPGDTKGNGYTPYYNEFFTAANSGETYPLTIYSNSGDSDSDYQRTRAWFDWNGDGIYSDEEAVLDHRFKATEKHTSVAVNADILIPDNAVSGKIMMRILNAFGGYDNQGTWGDTACDNLDSGEYEDYAVFIDEDISHLNSLNYSTDYFSEAFINNGTFENNEVVISTVANARFARSSGALEQGADYVINGLPQGITATITLNSQTSATLIFSGAAEANEQTDNVVATLTWLDPALAGGTASISESTQDFQFSFIDAYTSYDHDYPDISYCCYITTSNVRFGTVDHASENENYSNLTESMSSTFEQGDSFEIEVTVTPGAGGPNDNNRVRIWADWNGDYVFSENELVYSEVINNSQMVDGKYVVRATINIPHYAVTDRQIGLRIVTHYLDGVGGETAYSQLDSGETEDYGLFIESSGLTTIADFAVDNVAVLIRHPVNFNDLSSSEDTIETWDWTFSGGTPESYQGETPPPIVYNAPGVYPVSLTVTDSEEVSHTTTKENLITAKFAPSCVGAAEWAVYGHISGLVFADIENVETNNTNTGHSSYLEEFSTEVMVGSSYQLVVHANSGSGKNNDSQRFKVWIDWNGNGELEESEVIHNETFTAADEGESLQLTTDVAIPDSAVTGLVIMRVMVAYNDAASDEGACATLDSGEFEDYALVVKTDENNQNYGRLMLSDSSFELRENIDSSVTLSISRTGGSDGETKADFNVGNARVQLDQQSLVWASGEQNSQALTINFINDDSNQGNEMVDLMVYQMVNDNLIEEQQVSLTLLDDESNQAPTIDLPDDFEVEVSKPVEITAQVNDAEDETVTMLWAQTAGSDINFEGESTTSIRFDAPSAEEELEFKLTVTDSFNVVTEQSIRVKVVKPSSDDGGGDDSGDEDSSSGGGSFYWMILLLLFTTISRKFKR</sequence>
<dbReference type="GO" id="GO:0046872">
    <property type="term" value="F:metal ion binding"/>
    <property type="evidence" value="ECO:0007669"/>
    <property type="project" value="UniProtKB-KW"/>
</dbReference>
<evidence type="ECO:0000256" key="3">
    <source>
        <dbReference type="ARBA" id="ARBA00022723"/>
    </source>
</evidence>
<dbReference type="Gene3D" id="2.60.40.2030">
    <property type="match status" value="1"/>
</dbReference>
<feature type="compositionally biased region" description="Acidic residues" evidence="9">
    <location>
        <begin position="1642"/>
        <end position="1652"/>
    </location>
</feature>
<keyword evidence="6" id="KW-0862">Zinc</keyword>
<dbReference type="PANTHER" id="PTHR47466:SF1">
    <property type="entry name" value="METALLOPROTEASE MEP1 (AFU_ORTHOLOGUE AFUA_1G07730)-RELATED"/>
    <property type="match status" value="1"/>
</dbReference>
<evidence type="ECO:0000313" key="12">
    <source>
        <dbReference type="Proteomes" id="UP000315439"/>
    </source>
</evidence>
<dbReference type="Gene3D" id="3.40.390.10">
    <property type="entry name" value="Collagenase (Catalytic Domain)"/>
    <property type="match status" value="1"/>
</dbReference>
<feature type="domain" description="PKD" evidence="10">
    <location>
        <begin position="1206"/>
        <end position="1278"/>
    </location>
</feature>
<protein>
    <submittedName>
        <fullName evidence="11">PKD domain-containing protein</fullName>
    </submittedName>
</protein>
<dbReference type="SUPFAM" id="SSF55486">
    <property type="entry name" value="Metalloproteases ('zincins'), catalytic domain"/>
    <property type="match status" value="1"/>
</dbReference>
<dbReference type="Proteomes" id="UP000315439">
    <property type="component" value="Unassembled WGS sequence"/>
</dbReference>
<keyword evidence="8" id="KW-1015">Disulfide bond</keyword>
<evidence type="ECO:0000256" key="7">
    <source>
        <dbReference type="ARBA" id="ARBA00023049"/>
    </source>
</evidence>
<dbReference type="InterPro" id="IPR000601">
    <property type="entry name" value="PKD_dom"/>
</dbReference>
<evidence type="ECO:0000256" key="1">
    <source>
        <dbReference type="ARBA" id="ARBA00008721"/>
    </source>
</evidence>
<evidence type="ECO:0000259" key="10">
    <source>
        <dbReference type="PROSITE" id="PS50093"/>
    </source>
</evidence>
<keyword evidence="2" id="KW-0645">Protease</keyword>
<dbReference type="Gene3D" id="2.60.40.3010">
    <property type="match status" value="1"/>
</dbReference>
<comment type="caution">
    <text evidence="11">The sequence shown here is derived from an EMBL/GenBank/DDBJ whole genome shotgun (WGS) entry which is preliminary data.</text>
</comment>
<reference evidence="11 12" key="1">
    <citation type="submission" date="2019-07" db="EMBL/GenBank/DDBJ databases">
        <title>Draft genome for Aliikangiella sp. M105.</title>
        <authorList>
            <person name="Wang G."/>
        </authorList>
    </citation>
    <scope>NUCLEOTIDE SEQUENCE [LARGE SCALE GENOMIC DNA]</scope>
    <source>
        <strain evidence="11 12">M105</strain>
    </source>
</reference>
<keyword evidence="7" id="KW-0482">Metalloprotease</keyword>
<dbReference type="InterPro" id="IPR024079">
    <property type="entry name" value="MetalloPept_cat_dom_sf"/>
</dbReference>
<name>A0A545UIC9_9GAMM</name>
<accession>A0A545UIC9</accession>
<evidence type="ECO:0000313" key="11">
    <source>
        <dbReference type="EMBL" id="TQV89226.1"/>
    </source>
</evidence>
<keyword evidence="4" id="KW-0732">Signal</keyword>
<dbReference type="Pfam" id="PF05572">
    <property type="entry name" value="Peptidase_M43"/>
    <property type="match status" value="1"/>
</dbReference>
<evidence type="ECO:0000256" key="8">
    <source>
        <dbReference type="ARBA" id="ARBA00023157"/>
    </source>
</evidence>
<keyword evidence="3" id="KW-0479">Metal-binding</keyword>
<dbReference type="EMBL" id="VIKS01000002">
    <property type="protein sequence ID" value="TQV89226.1"/>
    <property type="molecule type" value="Genomic_DNA"/>
</dbReference>
<dbReference type="InterPro" id="IPR022409">
    <property type="entry name" value="PKD/Chitinase_dom"/>
</dbReference>
<dbReference type="Pfam" id="PF18911">
    <property type="entry name" value="PKD_4"/>
    <property type="match status" value="2"/>
</dbReference>
<dbReference type="Pfam" id="PF20009">
    <property type="entry name" value="GEVED"/>
    <property type="match status" value="4"/>
</dbReference>
<dbReference type="Pfam" id="PF22352">
    <property type="entry name" value="K319L-like_PKD"/>
    <property type="match status" value="1"/>
</dbReference>
<dbReference type="SUPFAM" id="SSF141072">
    <property type="entry name" value="CalX-like"/>
    <property type="match status" value="1"/>
</dbReference>